<dbReference type="Gene3D" id="3.40.50.720">
    <property type="entry name" value="NAD(P)-binding Rossmann-like Domain"/>
    <property type="match status" value="1"/>
</dbReference>
<evidence type="ECO:0000313" key="2">
    <source>
        <dbReference type="EMBL" id="SJL83260.1"/>
    </source>
</evidence>
<dbReference type="EMBL" id="FUFT01000002">
    <property type="protein sequence ID" value="SJL83260.1"/>
    <property type="molecule type" value="Genomic_DNA"/>
</dbReference>
<dbReference type="InterPro" id="IPR051783">
    <property type="entry name" value="NAD(P)-dependent_oxidoreduct"/>
</dbReference>
<protein>
    <submittedName>
        <fullName evidence="2">NAD dependent epimerase/dehydratase family protein</fullName>
    </submittedName>
</protein>
<sequence length="274" mass="29827">MSQVVIIGAGWLGKPLAQALLADGHHVSATKTSIDGVNSLQECGIPAFVCDLAKPEFLEEDLRQRDCEIVIGCFPPRFRHGNTDDYVHYWASVVTHARTAGVKKIMMVSSTSVYPAAEGTMVESDASYAQSLSSDMFTDNAKRLLQAEQCVIDSGLDYTIVRCSGLIGPDRHPSRFVAHLSAISDQAPANMIHQTDAVGVLRYAATHISKEVLNATTPDTVNKAQFYQEALKQANLNTSFPPITHTGDKRVSAEKLLGLGYDFHYKSTLDAITL</sequence>
<reference evidence="2 3" key="1">
    <citation type="submission" date="2017-02" db="EMBL/GenBank/DDBJ databases">
        <authorList>
            <person name="Peterson S.W."/>
        </authorList>
    </citation>
    <scope>NUCLEOTIDE SEQUENCE [LARGE SCALE GENOMIC DNA]</scope>
    <source>
        <strain evidence="2 3">CECT 9027</strain>
    </source>
</reference>
<organism evidence="2 3">
    <name type="scientific">Vibrio palustris</name>
    <dbReference type="NCBI Taxonomy" id="1918946"/>
    <lineage>
        <taxon>Bacteria</taxon>
        <taxon>Pseudomonadati</taxon>
        <taxon>Pseudomonadota</taxon>
        <taxon>Gammaproteobacteria</taxon>
        <taxon>Vibrionales</taxon>
        <taxon>Vibrionaceae</taxon>
        <taxon>Vibrio</taxon>
    </lineage>
</organism>
<keyword evidence="3" id="KW-1185">Reference proteome</keyword>
<feature type="domain" description="NAD(P)-binding" evidence="1">
    <location>
        <begin position="9"/>
        <end position="177"/>
    </location>
</feature>
<dbReference type="SUPFAM" id="SSF51735">
    <property type="entry name" value="NAD(P)-binding Rossmann-fold domains"/>
    <property type="match status" value="1"/>
</dbReference>
<dbReference type="STRING" id="1918946.VPAL9027_01223"/>
<name>A0A1R4B2W3_9VIBR</name>
<evidence type="ECO:0000259" key="1">
    <source>
        <dbReference type="Pfam" id="PF13460"/>
    </source>
</evidence>
<accession>A0A1R4B2W3</accession>
<dbReference type="GO" id="GO:0005737">
    <property type="term" value="C:cytoplasm"/>
    <property type="evidence" value="ECO:0007669"/>
    <property type="project" value="TreeGrafter"/>
</dbReference>
<dbReference type="InterPro" id="IPR016040">
    <property type="entry name" value="NAD(P)-bd_dom"/>
</dbReference>
<dbReference type="PANTHER" id="PTHR48079">
    <property type="entry name" value="PROTEIN YEEZ"/>
    <property type="match status" value="1"/>
</dbReference>
<dbReference type="InterPro" id="IPR036291">
    <property type="entry name" value="NAD(P)-bd_dom_sf"/>
</dbReference>
<dbReference type="PANTHER" id="PTHR48079:SF6">
    <property type="entry name" value="NAD(P)-BINDING DOMAIN-CONTAINING PROTEIN-RELATED"/>
    <property type="match status" value="1"/>
</dbReference>
<dbReference type="RefSeq" id="WP_077313208.1">
    <property type="nucleotide sequence ID" value="NZ_AP024887.1"/>
</dbReference>
<dbReference type="OrthoDB" id="751203at2"/>
<dbReference type="Proteomes" id="UP000189475">
    <property type="component" value="Unassembled WGS sequence"/>
</dbReference>
<gene>
    <name evidence="2" type="ORF">VPAL9027_01223</name>
</gene>
<dbReference type="AlphaFoldDB" id="A0A1R4B2W3"/>
<proteinExistence type="predicted"/>
<evidence type="ECO:0000313" key="3">
    <source>
        <dbReference type="Proteomes" id="UP000189475"/>
    </source>
</evidence>
<dbReference type="GO" id="GO:0004029">
    <property type="term" value="F:aldehyde dehydrogenase (NAD+) activity"/>
    <property type="evidence" value="ECO:0007669"/>
    <property type="project" value="TreeGrafter"/>
</dbReference>
<dbReference type="Pfam" id="PF13460">
    <property type="entry name" value="NAD_binding_10"/>
    <property type="match status" value="1"/>
</dbReference>